<dbReference type="PANTHER" id="PTHR38479:SF2">
    <property type="entry name" value="WINGED HELIX DNA-BINDING DOMAIN-CONTAINING PROTEIN"/>
    <property type="match status" value="1"/>
</dbReference>
<dbReference type="PANTHER" id="PTHR38479">
    <property type="entry name" value="LMO0824 PROTEIN"/>
    <property type="match status" value="1"/>
</dbReference>
<dbReference type="Proteomes" id="UP000635245">
    <property type="component" value="Unassembled WGS sequence"/>
</dbReference>
<name>A0A934R0Q3_9PSEU</name>
<dbReference type="InterPro" id="IPR009351">
    <property type="entry name" value="AlkZ-like"/>
</dbReference>
<sequence>MLDVDRRQVLAYRIAAHGLHREVADPDRLAVFDLGVQDVTKRDTAVLALVARLPDAARAQTLLDDAGFTLGWTHRGAPHYHRSAEFRALIPALLPLDDADAEVRMLWQRKEIAAAGLPGTTVLHTAATALRDVVGEPMTKGAASTEVTTRIPEGLSRWCRGCQATHIHEQLMRLATPIAGIRLEPGTSPATLAPLAKRPRIPTTADVAGATRIVQSYLRLHGPATASDAAGFVGTTRTTVADRLWPADLAEVTVDGRPAFLPAEHLPELENPPEPAFVRLLPPWDPLLQARDRAVLVPDKAHQKELWKILGNPGAILADGEIAGFWRTRSAGKRLEFTMTELWPLPTSARAATEQEAERVAQAREYGDLRITWA</sequence>
<dbReference type="RefSeq" id="WP_200325384.1">
    <property type="nucleotide sequence ID" value="NZ_JAENJH010000012.1"/>
</dbReference>
<organism evidence="1 2">
    <name type="scientific">Prauserella cavernicola</name>
    <dbReference type="NCBI Taxonomy" id="2800127"/>
    <lineage>
        <taxon>Bacteria</taxon>
        <taxon>Bacillati</taxon>
        <taxon>Actinomycetota</taxon>
        <taxon>Actinomycetes</taxon>
        <taxon>Pseudonocardiales</taxon>
        <taxon>Pseudonocardiaceae</taxon>
        <taxon>Prauserella</taxon>
    </lineage>
</organism>
<protein>
    <submittedName>
        <fullName evidence="1">AlkZ family DNA glycosylase</fullName>
    </submittedName>
</protein>
<proteinExistence type="predicted"/>
<reference evidence="1" key="1">
    <citation type="submission" date="2020-12" db="EMBL/GenBank/DDBJ databases">
        <title>Prauserella sp. ASG 168, a novel actinomycete isolated from cave rock.</title>
        <authorList>
            <person name="Suriyachadkun C."/>
        </authorList>
    </citation>
    <scope>NUCLEOTIDE SEQUENCE</scope>
    <source>
        <strain evidence="1">ASG 168</strain>
    </source>
</reference>
<evidence type="ECO:0000313" key="1">
    <source>
        <dbReference type="EMBL" id="MBK1788959.1"/>
    </source>
</evidence>
<keyword evidence="2" id="KW-1185">Reference proteome</keyword>
<evidence type="ECO:0000313" key="2">
    <source>
        <dbReference type="Proteomes" id="UP000635245"/>
    </source>
</evidence>
<dbReference type="EMBL" id="JAENJH010000012">
    <property type="protein sequence ID" value="MBK1788959.1"/>
    <property type="molecule type" value="Genomic_DNA"/>
</dbReference>
<dbReference type="Pfam" id="PF06224">
    <property type="entry name" value="AlkZ-like"/>
    <property type="match status" value="1"/>
</dbReference>
<accession>A0A934R0Q3</accession>
<comment type="caution">
    <text evidence="1">The sequence shown here is derived from an EMBL/GenBank/DDBJ whole genome shotgun (WGS) entry which is preliminary data.</text>
</comment>
<gene>
    <name evidence="1" type="ORF">JHE00_31905</name>
</gene>
<dbReference type="AlphaFoldDB" id="A0A934R0Q3"/>